<gene>
    <name evidence="2" type="ORF">J1N35_010406</name>
</gene>
<reference evidence="2 3" key="1">
    <citation type="journal article" date="2021" name="Plant Biotechnol. J.">
        <title>Multi-omics assisted identification of the key and species-specific regulatory components of drought-tolerant mechanisms in Gossypium stocksii.</title>
        <authorList>
            <person name="Yu D."/>
            <person name="Ke L."/>
            <person name="Zhang D."/>
            <person name="Wu Y."/>
            <person name="Sun Y."/>
            <person name="Mei J."/>
            <person name="Sun J."/>
            <person name="Sun Y."/>
        </authorList>
    </citation>
    <scope>NUCLEOTIDE SEQUENCE [LARGE SCALE GENOMIC DNA]</scope>
    <source>
        <strain evidence="3">cv. E1</strain>
        <tissue evidence="2">Leaf</tissue>
    </source>
</reference>
<feature type="coiled-coil region" evidence="1">
    <location>
        <begin position="20"/>
        <end position="89"/>
    </location>
</feature>
<comment type="caution">
    <text evidence="2">The sequence shown here is derived from an EMBL/GenBank/DDBJ whole genome shotgun (WGS) entry which is preliminary data.</text>
</comment>
<keyword evidence="3" id="KW-1185">Reference proteome</keyword>
<accession>A0A9D3W2D9</accession>
<evidence type="ECO:0000256" key="1">
    <source>
        <dbReference type="SAM" id="Coils"/>
    </source>
</evidence>
<sequence length="117" mass="13677">MNLPMNSMLAMSHYEDDNKDDNLRLKVSEMEKILEETMEELTQKKAELQNLIKEKEEMVNHCRLIAEDKDGLQKEILEAKRTLHDLRAKMVNKTNLVITEQDPFLSSNKVEIDPSTF</sequence>
<dbReference type="Proteomes" id="UP000828251">
    <property type="component" value="Unassembled WGS sequence"/>
</dbReference>
<organism evidence="2 3">
    <name type="scientific">Gossypium stocksii</name>
    <dbReference type="NCBI Taxonomy" id="47602"/>
    <lineage>
        <taxon>Eukaryota</taxon>
        <taxon>Viridiplantae</taxon>
        <taxon>Streptophyta</taxon>
        <taxon>Embryophyta</taxon>
        <taxon>Tracheophyta</taxon>
        <taxon>Spermatophyta</taxon>
        <taxon>Magnoliopsida</taxon>
        <taxon>eudicotyledons</taxon>
        <taxon>Gunneridae</taxon>
        <taxon>Pentapetalae</taxon>
        <taxon>rosids</taxon>
        <taxon>malvids</taxon>
        <taxon>Malvales</taxon>
        <taxon>Malvaceae</taxon>
        <taxon>Malvoideae</taxon>
        <taxon>Gossypium</taxon>
    </lineage>
</organism>
<protein>
    <submittedName>
        <fullName evidence="2">Uncharacterized protein</fullName>
    </submittedName>
</protein>
<dbReference type="AlphaFoldDB" id="A0A9D3W2D9"/>
<evidence type="ECO:0000313" key="3">
    <source>
        <dbReference type="Proteomes" id="UP000828251"/>
    </source>
</evidence>
<keyword evidence="1" id="KW-0175">Coiled coil</keyword>
<name>A0A9D3W2D9_9ROSI</name>
<dbReference type="OrthoDB" id="689590at2759"/>
<dbReference type="EMBL" id="JAIQCV010000004">
    <property type="protein sequence ID" value="KAH1106638.1"/>
    <property type="molecule type" value="Genomic_DNA"/>
</dbReference>
<proteinExistence type="predicted"/>
<evidence type="ECO:0000313" key="2">
    <source>
        <dbReference type="EMBL" id="KAH1106638.1"/>
    </source>
</evidence>